<dbReference type="Gene3D" id="2.60.120.380">
    <property type="match status" value="1"/>
</dbReference>
<dbReference type="EMBL" id="CP008887">
    <property type="protein sequence ID" value="AIU69917.1"/>
    <property type="molecule type" value="Genomic_DNA"/>
</dbReference>
<dbReference type="InterPro" id="IPR036852">
    <property type="entry name" value="Peptidase_S8/S53_dom_sf"/>
</dbReference>
<dbReference type="PANTHER" id="PTHR43806">
    <property type="entry name" value="PEPTIDASE S8"/>
    <property type="match status" value="1"/>
</dbReference>
<keyword evidence="3" id="KW-0378">Hydrolase</keyword>
<dbReference type="PANTHER" id="PTHR43806:SF11">
    <property type="entry name" value="CEREVISIN-RELATED"/>
    <property type="match status" value="1"/>
</dbReference>
<evidence type="ECO:0000256" key="2">
    <source>
        <dbReference type="ARBA" id="ARBA00022670"/>
    </source>
</evidence>
<dbReference type="Gene3D" id="3.40.50.200">
    <property type="entry name" value="Peptidase S8/S53 domain"/>
    <property type="match status" value="1"/>
</dbReference>
<dbReference type="PROSITE" id="PS00137">
    <property type="entry name" value="SUBTILASE_HIS"/>
    <property type="match status" value="1"/>
</dbReference>
<evidence type="ECO:0000313" key="8">
    <source>
        <dbReference type="Proteomes" id="UP000029980"/>
    </source>
</evidence>
<dbReference type="PRINTS" id="PR00723">
    <property type="entry name" value="SUBTILISIN"/>
</dbReference>
<dbReference type="Proteomes" id="UP000029980">
    <property type="component" value="Chromosome"/>
</dbReference>
<dbReference type="Pfam" id="PF00082">
    <property type="entry name" value="Peptidase_S8"/>
    <property type="match status" value="1"/>
</dbReference>
<dbReference type="STRING" id="1505907.TEU_06030"/>
<dbReference type="InterPro" id="IPR000209">
    <property type="entry name" value="Peptidase_S8/S53_dom"/>
</dbReference>
<evidence type="ECO:0000259" key="6">
    <source>
        <dbReference type="Pfam" id="PF00082"/>
    </source>
</evidence>
<dbReference type="PROSITE" id="PS51892">
    <property type="entry name" value="SUBTILASE"/>
    <property type="match status" value="1"/>
</dbReference>
<dbReference type="AlphaFoldDB" id="A0A097QTW9"/>
<dbReference type="KEGG" id="teu:TEU_06030"/>
<comment type="caution">
    <text evidence="5">Lacks conserved residue(s) required for the propagation of feature annotation.</text>
</comment>
<name>A0A097QTW9_9EURY</name>
<dbReference type="InterPro" id="IPR050131">
    <property type="entry name" value="Peptidase_S8_subtilisin-like"/>
</dbReference>
<evidence type="ECO:0000313" key="7">
    <source>
        <dbReference type="EMBL" id="AIU69917.1"/>
    </source>
</evidence>
<dbReference type="HOGENOM" id="CLU_264582_0_0_2"/>
<proteinExistence type="inferred from homology"/>
<dbReference type="GO" id="GO:0004252">
    <property type="term" value="F:serine-type endopeptidase activity"/>
    <property type="evidence" value="ECO:0007669"/>
    <property type="project" value="InterPro"/>
</dbReference>
<dbReference type="InterPro" id="IPR015500">
    <property type="entry name" value="Peptidase_S8_subtilisin-rel"/>
</dbReference>
<accession>A0A097QTW9</accession>
<organism evidence="7 8">
    <name type="scientific">Thermococcus eurythermalis</name>
    <dbReference type="NCBI Taxonomy" id="1505907"/>
    <lineage>
        <taxon>Archaea</taxon>
        <taxon>Methanobacteriati</taxon>
        <taxon>Methanobacteriota</taxon>
        <taxon>Thermococci</taxon>
        <taxon>Thermococcales</taxon>
        <taxon>Thermococcaceae</taxon>
        <taxon>Thermococcus</taxon>
    </lineage>
</organism>
<gene>
    <name evidence="7" type="ORF">TEU_06030</name>
</gene>
<dbReference type="SUPFAM" id="SSF52743">
    <property type="entry name" value="Subtilisin-like"/>
    <property type="match status" value="1"/>
</dbReference>
<sequence>MVVKAQDGVVTYAGRTFELPSNAVSKSGNYHIGHVEEWGVELDGDWFNNPKKDPYDGSHHDSWAGAILVVDNQTPGVYDLVYVDTDDDGSFADEKPLRVYRTAPGPGNVGAWIWNETIGQKKNFVVSELDSHGNWVVLGYDMGDHGTHVAGTIAANGFIKGVAPGAQLMVIKVGTDFKGYIPTEAIIDAFLYAAFGPDDEPNTGDEADAVSMSIGWTPIFQGWAPLEDDANVLDYVAELTGIPFSISAGNEGPEINSIGSPADAFNAIAVGAYIEKERMDWLDQHMFNTPEYGEEFFSVACAGCNVTGDPVSGFGMTTDAVVGFSSRGPTDTGLLKPEIVAPGDAIMSTMPLTMLGSYNPQGYHNAEPTIAYQYMQGTSMAAPHVGGALAILIGAYKEKYGVKPTVDMIKLSLELGADDLELPFSDQGFGALNITGAWNILDSFNGEVVNEPLVYSGYYARNIYYKDLIFGDPAFIDFATEWENETFNDTGLALAPDYDFPFGAFWIKNNGDRNITLKLVDAVPRAGDGQTILNDLRFFNMLKFFVYQEVETLNPSNLTVPAGGFLWLGFTTPYAFKDTLPPGLNELILYWDDPDTPLPVDVITPISIVVPEDIGTGNIVKNVHINKMDVPPTRIFFDVPEDVDLVGVTINQTAGGDLWTGIYYPVASSLIYDSLTTTGPGYPCNCTYTPSNPTNCSDYGGPFEATSISRESVNSPALMYGTWEIFPSTSRITAWPQTGFFPVLTDVDATFNITYYGITAAPVTGEIPAVEYSSGVQEFNYTIINKYYSIQGNVSAVGVGPYNATIENIEEADFAYLYFTVPEGAVNAHFEIQYVNDSTADLDLYVMAPDGTRYKSATPSANEVVDIPNPTPGVYKIIVHWWVSNPASVEVPKVANFQFVQYAIVPGTLSTKQTKVSLDTGGSANVTLMLNATSNVLPGLNVGKIIITPDIPWLKGSVTTTVLVKVGGSSFAVGLEKDEIKLGKETPVIIVKDALTGVPVPGAEVYINGTYHGVTNENGKLTLDVGPELLKLGEHTLNVTIMRAGYATYNGTLRYTVIDPIESQVISPWDTEEVEPVVVGPGEVTQVTVSSVEIEVTVDGPSGATAYVIMPLPIEATNIRVYGDHVVDWHIEKGENAVYVIVEVQFASPVTIKVNYYLPKKISIPTLNFLGYRWYNMYKEKFDELYQKATELGVDNETLQKALEYHETAEEYYKTAEELAGGNVLVSLADVKLLRPLRQAYLHEMKAVKLLQEAIEELENSGS</sequence>
<dbReference type="GO" id="GO:0006508">
    <property type="term" value="P:proteolysis"/>
    <property type="evidence" value="ECO:0007669"/>
    <property type="project" value="UniProtKB-KW"/>
</dbReference>
<feature type="domain" description="Peptidase S8/S53" evidence="6">
    <location>
        <begin position="141"/>
        <end position="419"/>
    </location>
</feature>
<reference evidence="7 8" key="1">
    <citation type="journal article" date="2015" name="Int. J. Syst. Evol. Microbiol.">
        <title>Thermococcus eurythermalis sp. nov., a conditional piezophilic hyperthermophilic archaeon with a wide temperature range isolated from an oil-immersed chimney in the Guaymas Basin.</title>
        <authorList>
            <person name="Zhao W."/>
            <person name="Zeng X."/>
            <person name="Xiao X."/>
        </authorList>
    </citation>
    <scope>NUCLEOTIDE SEQUENCE [LARGE SCALE GENOMIC DNA]</scope>
    <source>
        <strain evidence="7 8">A501</strain>
    </source>
</reference>
<evidence type="ECO:0000256" key="5">
    <source>
        <dbReference type="PROSITE-ProRule" id="PRU01240"/>
    </source>
</evidence>
<evidence type="ECO:0000256" key="4">
    <source>
        <dbReference type="ARBA" id="ARBA00022825"/>
    </source>
</evidence>
<keyword evidence="8" id="KW-1185">Reference proteome</keyword>
<evidence type="ECO:0000256" key="3">
    <source>
        <dbReference type="ARBA" id="ARBA00022801"/>
    </source>
</evidence>
<keyword evidence="2" id="KW-0645">Protease</keyword>
<keyword evidence="4" id="KW-0720">Serine protease</keyword>
<dbReference type="InterPro" id="IPR022398">
    <property type="entry name" value="Peptidase_S8_His-AS"/>
</dbReference>
<evidence type="ECO:0000256" key="1">
    <source>
        <dbReference type="ARBA" id="ARBA00011073"/>
    </source>
</evidence>
<comment type="similarity">
    <text evidence="1 5">Belongs to the peptidase S8 family.</text>
</comment>
<protein>
    <recommendedName>
        <fullName evidence="6">Peptidase S8/S53 domain-containing protein</fullName>
    </recommendedName>
</protein>